<dbReference type="Pfam" id="PF00264">
    <property type="entry name" value="Tyrosinase"/>
    <property type="match status" value="2"/>
</dbReference>
<proteinExistence type="predicted"/>
<feature type="domain" description="Tyrosinase copper-binding" evidence="3">
    <location>
        <begin position="151"/>
        <end position="168"/>
    </location>
</feature>
<dbReference type="PROSITE" id="PS00497">
    <property type="entry name" value="TYROSINASE_1"/>
    <property type="match status" value="1"/>
</dbReference>
<dbReference type="PANTHER" id="PTHR11474:SF126">
    <property type="entry name" value="TYROSINASE-LIKE PROTEIN TYR-1-RELATED"/>
    <property type="match status" value="1"/>
</dbReference>
<protein>
    <submittedName>
        <fullName evidence="6">Tyrosinase copper-binding domain-containing protein</fullName>
    </submittedName>
</protein>
<dbReference type="Proteomes" id="UP000887561">
    <property type="component" value="Unplaced"/>
</dbReference>
<evidence type="ECO:0000313" key="6">
    <source>
        <dbReference type="WBParaSite" id="scaffold358_cov300.g914"/>
    </source>
</evidence>
<name>A0A915MDP6_MELJA</name>
<dbReference type="SUPFAM" id="SSF48056">
    <property type="entry name" value="Di-copper centre-containing domain"/>
    <property type="match status" value="1"/>
</dbReference>
<organism evidence="5 6">
    <name type="scientific">Meloidogyne javanica</name>
    <name type="common">Root-knot nematode worm</name>
    <dbReference type="NCBI Taxonomy" id="6303"/>
    <lineage>
        <taxon>Eukaryota</taxon>
        <taxon>Metazoa</taxon>
        <taxon>Ecdysozoa</taxon>
        <taxon>Nematoda</taxon>
        <taxon>Chromadorea</taxon>
        <taxon>Rhabditida</taxon>
        <taxon>Tylenchina</taxon>
        <taxon>Tylenchomorpha</taxon>
        <taxon>Tylenchoidea</taxon>
        <taxon>Meloidogynidae</taxon>
        <taxon>Meloidogyninae</taxon>
        <taxon>Meloidogyne</taxon>
        <taxon>Meloidogyne incognita group</taxon>
    </lineage>
</organism>
<evidence type="ECO:0000256" key="1">
    <source>
        <dbReference type="ARBA" id="ARBA00022723"/>
    </source>
</evidence>
<evidence type="ECO:0000259" key="3">
    <source>
        <dbReference type="PROSITE" id="PS00497"/>
    </source>
</evidence>
<reference evidence="6" key="1">
    <citation type="submission" date="2022-11" db="UniProtKB">
        <authorList>
            <consortium name="WormBaseParasite"/>
        </authorList>
    </citation>
    <scope>IDENTIFICATION</scope>
</reference>
<dbReference type="InterPro" id="IPR008922">
    <property type="entry name" value="Di-copper_centre_dom_sf"/>
</dbReference>
<dbReference type="GO" id="GO:0016491">
    <property type="term" value="F:oxidoreductase activity"/>
    <property type="evidence" value="ECO:0007669"/>
    <property type="project" value="InterPro"/>
</dbReference>
<accession>A0A915MDP6</accession>
<dbReference type="InterPro" id="IPR050316">
    <property type="entry name" value="Tyrosinase/Hemocyanin"/>
</dbReference>
<evidence type="ECO:0000259" key="4">
    <source>
        <dbReference type="PROSITE" id="PS00498"/>
    </source>
</evidence>
<feature type="domain" description="Tyrosinase copper-binding" evidence="4">
    <location>
        <begin position="279"/>
        <end position="290"/>
    </location>
</feature>
<dbReference type="PRINTS" id="PR00092">
    <property type="entry name" value="TYROSINASE"/>
</dbReference>
<dbReference type="InterPro" id="IPR002227">
    <property type="entry name" value="Tyrosinase_Cu-bd"/>
</dbReference>
<evidence type="ECO:0000256" key="2">
    <source>
        <dbReference type="ARBA" id="ARBA00023008"/>
    </source>
</evidence>
<evidence type="ECO:0000313" key="5">
    <source>
        <dbReference type="Proteomes" id="UP000887561"/>
    </source>
</evidence>
<keyword evidence="2" id="KW-0186">Copper</keyword>
<keyword evidence="5" id="KW-1185">Reference proteome</keyword>
<dbReference type="GO" id="GO:0046872">
    <property type="term" value="F:metal ion binding"/>
    <property type="evidence" value="ECO:0007669"/>
    <property type="project" value="UniProtKB-KW"/>
</dbReference>
<dbReference type="WBParaSite" id="scaffold358_cov300.g914">
    <property type="protein sequence ID" value="scaffold358_cov300.g914"/>
    <property type="gene ID" value="scaffold358_cov300.g914"/>
</dbReference>
<dbReference type="PANTHER" id="PTHR11474">
    <property type="entry name" value="TYROSINASE FAMILY MEMBER"/>
    <property type="match status" value="1"/>
</dbReference>
<dbReference type="PROSITE" id="PS00498">
    <property type="entry name" value="TYROSINASE_2"/>
    <property type="match status" value="1"/>
</dbReference>
<dbReference type="Gene3D" id="1.10.1280.10">
    <property type="entry name" value="Di-copper center containing domain from catechol oxidase"/>
    <property type="match status" value="2"/>
</dbReference>
<sequence length="337" mass="38420">MKLTFRPKSGLIILIQYIILSTLFCNVKAICEGIDKDLRDFCVALDKIKFNKWDPDLRGAKGELASNRPELRCANLSCFCPAVNGKKDGSVNGCILPNGKQLGKCIRQEFRMLTDEQREAYFKTIKEMKANKDFDMIALLHLQAWEEGGAHRGPQFLVFHREMLKVFELAMREASYKILQSTNVCLPYWDSTMDGSLPTPKDSYFFTADFIGSTNATGQVIDGPFSPWETLMVSKIKNILIYPGKCPTRVYSGNPELAHGGPHTFIGGNMAYITESANDPVFYNHHCFVDYLFELWRKANQNYSQRPVQYPVDNPACETDVHYRNEKMTQFPVICFI</sequence>
<dbReference type="AlphaFoldDB" id="A0A915MDP6"/>
<keyword evidence="1" id="KW-0479">Metal-binding</keyword>